<dbReference type="PANTHER" id="PTHR45749">
    <property type="match status" value="1"/>
</dbReference>
<accession>H3ACH6</accession>
<dbReference type="Pfam" id="PF14291">
    <property type="entry name" value="DUF4371"/>
    <property type="match status" value="1"/>
</dbReference>
<dbReference type="InterPro" id="IPR025398">
    <property type="entry name" value="DUF4371"/>
</dbReference>
<dbReference type="InterPro" id="IPR008906">
    <property type="entry name" value="HATC_C_dom"/>
</dbReference>
<reference evidence="5" key="1">
    <citation type="submission" date="2011-08" db="EMBL/GenBank/DDBJ databases">
        <title>The draft genome of Latimeria chalumnae.</title>
        <authorList>
            <person name="Di Palma F."/>
            <person name="Alfoldi J."/>
            <person name="Johnson J."/>
            <person name="Berlin A."/>
            <person name="Gnerre S."/>
            <person name="Jaffe D."/>
            <person name="MacCallum I."/>
            <person name="Young S."/>
            <person name="Walker B.J."/>
            <person name="Lander E."/>
            <person name="Lindblad-Toh K."/>
        </authorList>
    </citation>
    <scope>NUCLEOTIDE SEQUENCE [LARGE SCALE GENOMIC DNA]</scope>
    <source>
        <strain evidence="5">Wild caught</strain>
    </source>
</reference>
<reference evidence="4" key="2">
    <citation type="submission" date="2025-08" db="UniProtKB">
        <authorList>
            <consortium name="Ensembl"/>
        </authorList>
    </citation>
    <scope>IDENTIFICATION</scope>
</reference>
<dbReference type="SUPFAM" id="SSF53098">
    <property type="entry name" value="Ribonuclease H-like"/>
    <property type="match status" value="1"/>
</dbReference>
<dbReference type="OMA" id="WVGTPNT"/>
<dbReference type="Pfam" id="PF05699">
    <property type="entry name" value="Dimer_Tnp_hAT"/>
    <property type="match status" value="1"/>
</dbReference>
<evidence type="ECO:0000259" key="2">
    <source>
        <dbReference type="Pfam" id="PF05699"/>
    </source>
</evidence>
<feature type="domain" description="DUF4371" evidence="3">
    <location>
        <begin position="247"/>
        <end position="424"/>
    </location>
</feature>
<feature type="compositionally biased region" description="Polar residues" evidence="1">
    <location>
        <begin position="68"/>
        <end position="77"/>
    </location>
</feature>
<evidence type="ECO:0008006" key="6">
    <source>
        <dbReference type="Google" id="ProtNLM"/>
    </source>
</evidence>
<evidence type="ECO:0000313" key="5">
    <source>
        <dbReference type="Proteomes" id="UP000008672"/>
    </source>
</evidence>
<dbReference type="PANTHER" id="PTHR45749:SF23">
    <property type="entry name" value="ZINC FINGER MYM-TYPE PROTEIN 1-LIKE"/>
    <property type="match status" value="1"/>
</dbReference>
<dbReference type="FunCoup" id="H3ACH6">
    <property type="interactions" value="1263"/>
</dbReference>
<evidence type="ECO:0000313" key="4">
    <source>
        <dbReference type="Ensembl" id="ENSLACP00000007347.1"/>
    </source>
</evidence>
<sequence length="844" mass="95809">PASKKRELSGAEYLKRRQKRIAAAQCQKLGTFFSSTTRSGNDDASMEDDRTQSLIPLSAAVPSHSDESGASPSSSTHKPIAPESHDNPVPQQDHAPAEADSADCDVDTDTFTGLDIRRLIEIGPCQPGLKDDFTFPYDESHRRFSRDWYSKTVGNGSCKVERGWLIYSPRLHRLFCFVCWLFADTWVDPKCGFSNLKKGVEKIEKHENSNVHRNAEKELLLTKHRFFQDKTVCRTPESKEREQIQKNRQILKRLIDAVLFLAQQGLAFRGHREYSCGSQNEGNYLELLKLLAKYDALLAQYIKTSKHKETYLSHHIQNDFIHALATEVLSAIKHEVQEAKFFSVIVDSTIEIGHVDQFSLSLRYVNATGQAVEHFITFHDLPESSVEDFFSILKSSLETVNINMAYCRGQAYDGASTMSGNISGLQSGVKEVSPTALFVHCCAHNLNLVLMAAASCCTNAQLFFGTIESVYTFLTGSLPHLRILKDEQEKLDTVVHVLKKHSDTQWACRKRAVDAVVQSLPALHNALDRIVSGGVPNCKPKVVSDAQGLLSTIETFEFKFMLIFWRNVLNKIYTLSTFLQSSTFNLVTALNFLDTCLSDVEALRSDESFSFFEDIAQQLAKECGTTVSFHEKRAKKKKKFHDENLEDCPMKDAQQKFKVETYFCLLDVFSRQLKERFNDFRMVASKFNALNPKTFDDKHAEINIDAIKDLALFYNNDINEEDLLEEYISFRSVFKNIFSTGTVLPMNEVLSFLLANDMKKVFPNVCILYQIYMTLPVSSANAERSFSRSKLIKNYLRNSMSEERLSDLALLSIERDLADKLDYEKVIDVFAKQNTINVVLIHTM</sequence>
<proteinExistence type="predicted"/>
<keyword evidence="5" id="KW-1185">Reference proteome</keyword>
<dbReference type="Ensembl" id="ENSLACT00000007408.1">
    <property type="protein sequence ID" value="ENSLACP00000007347.1"/>
    <property type="gene ID" value="ENSLACG00000006519.1"/>
</dbReference>
<dbReference type="InterPro" id="IPR012337">
    <property type="entry name" value="RNaseH-like_sf"/>
</dbReference>
<dbReference type="eggNOG" id="ENOG502QSU3">
    <property type="taxonomic scope" value="Eukaryota"/>
</dbReference>
<evidence type="ECO:0000256" key="1">
    <source>
        <dbReference type="SAM" id="MobiDB-lite"/>
    </source>
</evidence>
<organism evidence="4 5">
    <name type="scientific">Latimeria chalumnae</name>
    <name type="common">Coelacanth</name>
    <dbReference type="NCBI Taxonomy" id="7897"/>
    <lineage>
        <taxon>Eukaryota</taxon>
        <taxon>Metazoa</taxon>
        <taxon>Chordata</taxon>
        <taxon>Craniata</taxon>
        <taxon>Vertebrata</taxon>
        <taxon>Euteleostomi</taxon>
        <taxon>Coelacanthiformes</taxon>
        <taxon>Coelacanthidae</taxon>
        <taxon>Latimeria</taxon>
    </lineage>
</organism>
<dbReference type="GeneTree" id="ENSGT00940000154356"/>
<protein>
    <recommendedName>
        <fullName evidence="6">TTF-type domain-containing protein</fullName>
    </recommendedName>
</protein>
<reference evidence="4" key="3">
    <citation type="submission" date="2025-09" db="UniProtKB">
        <authorList>
            <consortium name="Ensembl"/>
        </authorList>
    </citation>
    <scope>IDENTIFICATION</scope>
</reference>
<dbReference type="GO" id="GO:0046983">
    <property type="term" value="F:protein dimerization activity"/>
    <property type="evidence" value="ECO:0007669"/>
    <property type="project" value="InterPro"/>
</dbReference>
<evidence type="ECO:0000259" key="3">
    <source>
        <dbReference type="Pfam" id="PF14291"/>
    </source>
</evidence>
<name>H3ACH6_LATCH</name>
<dbReference type="InParanoid" id="H3ACH6"/>
<dbReference type="STRING" id="7897.ENSLACP00000007347"/>
<dbReference type="Proteomes" id="UP000008672">
    <property type="component" value="Unassembled WGS sequence"/>
</dbReference>
<dbReference type="EMBL" id="AFYH01207707">
    <property type="status" value="NOT_ANNOTATED_CDS"/>
    <property type="molecule type" value="Genomic_DNA"/>
</dbReference>
<feature type="region of interest" description="Disordered" evidence="1">
    <location>
        <begin position="32"/>
        <end position="105"/>
    </location>
</feature>
<feature type="domain" description="HAT C-terminal dimerisation" evidence="2">
    <location>
        <begin position="740"/>
        <end position="817"/>
    </location>
</feature>
<dbReference type="HOGENOM" id="CLU_006175_4_2_1"/>
<dbReference type="AlphaFoldDB" id="H3ACH6"/>